<dbReference type="STRING" id="926559.JoomaDRAFT_1154"/>
<dbReference type="InterPro" id="IPR014721">
    <property type="entry name" value="Ribsml_uS5_D2-typ_fold_subgr"/>
</dbReference>
<evidence type="ECO:0000256" key="7">
    <source>
        <dbReference type="HAMAP-Rule" id="MF_00227"/>
    </source>
</evidence>
<name>I3C3I0_9FLAO</name>
<dbReference type="EC" id="3.1.26.5" evidence="7 8"/>
<dbReference type="InterPro" id="IPR000100">
    <property type="entry name" value="RNase_P"/>
</dbReference>
<sequence length="125" mass="14599">MDQSFPSKEKLKSATLISQLFAEGDSVSKYPIRLVFTKLEDEVKIKAGVSVSKRSFKKAVARNRIKRLLREAYRLNKHLFFDTVEGDSYGFMFLYTGKEMPTFEKLNSVMQKLHQKFQEHLKKES</sequence>
<evidence type="ECO:0000256" key="3">
    <source>
        <dbReference type="ARBA" id="ARBA00022722"/>
    </source>
</evidence>
<dbReference type="PANTHER" id="PTHR33992:SF1">
    <property type="entry name" value="RIBONUCLEASE P PROTEIN COMPONENT"/>
    <property type="match status" value="1"/>
</dbReference>
<dbReference type="GO" id="GO:0000049">
    <property type="term" value="F:tRNA binding"/>
    <property type="evidence" value="ECO:0007669"/>
    <property type="project" value="UniProtKB-UniRule"/>
</dbReference>
<dbReference type="HAMAP" id="MF_00227">
    <property type="entry name" value="RNase_P"/>
    <property type="match status" value="1"/>
</dbReference>
<gene>
    <name evidence="7" type="primary">rnpA</name>
    <name evidence="9" type="ORF">JoomaDRAFT_1154</name>
</gene>
<dbReference type="OrthoDB" id="1524972at2"/>
<dbReference type="SUPFAM" id="SSF54211">
    <property type="entry name" value="Ribosomal protein S5 domain 2-like"/>
    <property type="match status" value="1"/>
</dbReference>
<evidence type="ECO:0000313" key="9">
    <source>
        <dbReference type="EMBL" id="EIJ38173.1"/>
    </source>
</evidence>
<keyword evidence="4 7" id="KW-0255">Endonuclease</keyword>
<reference evidence="9 10" key="1">
    <citation type="submission" date="2012-02" db="EMBL/GenBank/DDBJ databases">
        <title>Improved High-Quality Draft genome of Joostella marina DSM 19592.</title>
        <authorList>
            <consortium name="US DOE Joint Genome Institute (JGI-PGF)"/>
            <person name="Lucas S."/>
            <person name="Copeland A."/>
            <person name="Lapidus A."/>
            <person name="Bruce D."/>
            <person name="Goodwin L."/>
            <person name="Pitluck S."/>
            <person name="Peters L."/>
            <person name="Chertkov O."/>
            <person name="Ovchinnikova G."/>
            <person name="Kyrpides N."/>
            <person name="Mavromatis K."/>
            <person name="Detter J.C."/>
            <person name="Han C."/>
            <person name="Land M."/>
            <person name="Hauser L."/>
            <person name="Markowitz V."/>
            <person name="Cheng J.-F."/>
            <person name="Hugenholtz P."/>
            <person name="Woyke T."/>
            <person name="Wu D."/>
            <person name="Tindall B."/>
            <person name="Brambilla E."/>
            <person name="Klenk H.-P."/>
            <person name="Eisen J.A."/>
        </authorList>
    </citation>
    <scope>NUCLEOTIDE SEQUENCE [LARGE SCALE GENOMIC DNA]</scope>
    <source>
        <strain evidence="9 10">DSM 19592</strain>
    </source>
</reference>
<dbReference type="GO" id="GO:0042781">
    <property type="term" value="F:3'-tRNA processing endoribonuclease activity"/>
    <property type="evidence" value="ECO:0007669"/>
    <property type="project" value="TreeGrafter"/>
</dbReference>
<dbReference type="PANTHER" id="PTHR33992">
    <property type="entry name" value="RIBONUCLEASE P PROTEIN COMPONENT"/>
    <property type="match status" value="1"/>
</dbReference>
<dbReference type="GO" id="GO:0030677">
    <property type="term" value="C:ribonuclease P complex"/>
    <property type="evidence" value="ECO:0007669"/>
    <property type="project" value="TreeGrafter"/>
</dbReference>
<dbReference type="Pfam" id="PF00825">
    <property type="entry name" value="Ribonuclease_P"/>
    <property type="match status" value="1"/>
</dbReference>
<keyword evidence="5 7" id="KW-0378">Hydrolase</keyword>
<evidence type="ECO:0000256" key="8">
    <source>
        <dbReference type="NCBIfam" id="TIGR00188"/>
    </source>
</evidence>
<keyword evidence="10" id="KW-1185">Reference proteome</keyword>
<protein>
    <recommendedName>
        <fullName evidence="7 8">Ribonuclease P protein component</fullName>
        <shortName evidence="7">RNase P protein</shortName>
        <shortName evidence="7">RNaseP protein</shortName>
        <ecNumber evidence="7 8">3.1.26.5</ecNumber>
    </recommendedName>
    <alternativeName>
        <fullName evidence="7">Protein C5</fullName>
    </alternativeName>
</protein>
<dbReference type="Proteomes" id="UP000004690">
    <property type="component" value="Unassembled WGS sequence"/>
</dbReference>
<keyword evidence="2 7" id="KW-0819">tRNA processing</keyword>
<comment type="function">
    <text evidence="1 7">RNaseP catalyzes the removal of the 5'-leader sequence from pre-tRNA to produce the mature 5'-terminus. It can also cleave other RNA substrates such as 4.5S RNA. The protein component plays an auxiliary but essential role in vivo by binding to the 5'-leader sequence and broadening the substrate specificity of the ribozyme.</text>
</comment>
<proteinExistence type="inferred from homology"/>
<comment type="similarity">
    <text evidence="7">Belongs to the RnpA family.</text>
</comment>
<evidence type="ECO:0000256" key="2">
    <source>
        <dbReference type="ARBA" id="ARBA00022694"/>
    </source>
</evidence>
<evidence type="ECO:0000313" key="10">
    <source>
        <dbReference type="Proteomes" id="UP000004690"/>
    </source>
</evidence>
<evidence type="ECO:0000256" key="5">
    <source>
        <dbReference type="ARBA" id="ARBA00022801"/>
    </source>
</evidence>
<comment type="catalytic activity">
    <reaction evidence="7">
        <text>Endonucleolytic cleavage of RNA, removing 5'-extranucleotides from tRNA precursor.</text>
        <dbReference type="EC" id="3.1.26.5"/>
    </reaction>
</comment>
<comment type="subunit">
    <text evidence="7">Consists of a catalytic RNA component (M1 or rnpB) and a protein subunit.</text>
</comment>
<dbReference type="HOGENOM" id="CLU_117179_1_1_10"/>
<dbReference type="AlphaFoldDB" id="I3C3I0"/>
<dbReference type="GO" id="GO:0004526">
    <property type="term" value="F:ribonuclease P activity"/>
    <property type="evidence" value="ECO:0007669"/>
    <property type="project" value="UniProtKB-UniRule"/>
</dbReference>
<dbReference type="RefSeq" id="WP_008611307.1">
    <property type="nucleotide sequence ID" value="NZ_JH651379.1"/>
</dbReference>
<keyword evidence="3 7" id="KW-0540">Nuclease</keyword>
<dbReference type="GO" id="GO:0001682">
    <property type="term" value="P:tRNA 5'-leader removal"/>
    <property type="evidence" value="ECO:0007669"/>
    <property type="project" value="UniProtKB-UniRule"/>
</dbReference>
<dbReference type="eggNOG" id="COG0594">
    <property type="taxonomic scope" value="Bacteria"/>
</dbReference>
<keyword evidence="6 7" id="KW-0694">RNA-binding</keyword>
<dbReference type="InterPro" id="IPR020539">
    <property type="entry name" value="RNase_P_CS"/>
</dbReference>
<dbReference type="NCBIfam" id="TIGR00188">
    <property type="entry name" value="rnpA"/>
    <property type="match status" value="1"/>
</dbReference>
<evidence type="ECO:0000256" key="6">
    <source>
        <dbReference type="ARBA" id="ARBA00022884"/>
    </source>
</evidence>
<dbReference type="InterPro" id="IPR020568">
    <property type="entry name" value="Ribosomal_Su5_D2-typ_SF"/>
</dbReference>
<accession>I3C3I0</accession>
<dbReference type="Gene3D" id="3.30.230.10">
    <property type="match status" value="1"/>
</dbReference>
<evidence type="ECO:0000256" key="1">
    <source>
        <dbReference type="ARBA" id="ARBA00002663"/>
    </source>
</evidence>
<evidence type="ECO:0000256" key="4">
    <source>
        <dbReference type="ARBA" id="ARBA00022759"/>
    </source>
</evidence>
<dbReference type="EMBL" id="JH651379">
    <property type="protein sequence ID" value="EIJ38173.1"/>
    <property type="molecule type" value="Genomic_DNA"/>
</dbReference>
<dbReference type="PROSITE" id="PS00648">
    <property type="entry name" value="RIBONUCLEASE_P"/>
    <property type="match status" value="1"/>
</dbReference>
<organism evidence="9 10">
    <name type="scientific">Galbibacter orientalis DSM 19592</name>
    <dbReference type="NCBI Taxonomy" id="926559"/>
    <lineage>
        <taxon>Bacteria</taxon>
        <taxon>Pseudomonadati</taxon>
        <taxon>Bacteroidota</taxon>
        <taxon>Flavobacteriia</taxon>
        <taxon>Flavobacteriales</taxon>
        <taxon>Flavobacteriaceae</taxon>
        <taxon>Galbibacter</taxon>
    </lineage>
</organism>